<dbReference type="AlphaFoldDB" id="Q3JUR8"/>
<organism evidence="13 14">
    <name type="scientific">Burkholderia pseudomallei (strain 1710b)</name>
    <dbReference type="NCBI Taxonomy" id="320372"/>
    <lineage>
        <taxon>Bacteria</taxon>
        <taxon>Pseudomonadati</taxon>
        <taxon>Pseudomonadota</taxon>
        <taxon>Betaproteobacteria</taxon>
        <taxon>Burkholderiales</taxon>
        <taxon>Burkholderiaceae</taxon>
        <taxon>Burkholderia</taxon>
        <taxon>pseudomallei group</taxon>
    </lineage>
</organism>
<feature type="compositionally biased region" description="Basic residues" evidence="10">
    <location>
        <begin position="129"/>
        <end position="156"/>
    </location>
</feature>
<keyword evidence="4" id="KW-0133">Cell shape</keyword>
<evidence type="ECO:0000256" key="2">
    <source>
        <dbReference type="ARBA" id="ARBA00022729"/>
    </source>
</evidence>
<dbReference type="EnsemblBacteria" id="ABA49150">
    <property type="protein sequence ID" value="ABA49150"/>
    <property type="gene ID" value="BURPS1710b_1274"/>
</dbReference>
<reference evidence="13 14" key="1">
    <citation type="submission" date="2005-09" db="EMBL/GenBank/DDBJ databases">
        <authorList>
            <person name="Woods D.E."/>
            <person name="Nierman W.C."/>
        </authorList>
    </citation>
    <scope>NUCLEOTIDE SEQUENCE [LARGE SCALE GENOMIC DNA]</scope>
    <source>
        <strain evidence="13 14">1710b</strain>
    </source>
</reference>
<evidence type="ECO:0000256" key="1">
    <source>
        <dbReference type="ARBA" id="ARBA00007164"/>
    </source>
</evidence>
<keyword evidence="5" id="KW-0573">Peptidoglycan synthesis</keyword>
<dbReference type="EMBL" id="CP000124">
    <property type="protein sequence ID" value="ABA49150.1"/>
    <property type="molecule type" value="Genomic_DNA"/>
</dbReference>
<feature type="region of interest" description="Disordered" evidence="10">
    <location>
        <begin position="129"/>
        <end position="186"/>
    </location>
</feature>
<dbReference type="Proteomes" id="UP000002700">
    <property type="component" value="Chromosome I"/>
</dbReference>
<evidence type="ECO:0000256" key="4">
    <source>
        <dbReference type="ARBA" id="ARBA00022960"/>
    </source>
</evidence>
<evidence type="ECO:0000313" key="13">
    <source>
        <dbReference type="EMBL" id="ABA49150.1"/>
    </source>
</evidence>
<dbReference type="HOGENOM" id="CLU_027070_0_1_4"/>
<dbReference type="SUPFAM" id="SSF56601">
    <property type="entry name" value="beta-lactamase/transpeptidase-like"/>
    <property type="match status" value="1"/>
</dbReference>
<accession>Q3JUR8</accession>
<evidence type="ECO:0000256" key="7">
    <source>
        <dbReference type="PIRSR" id="PIRSR618044-1"/>
    </source>
</evidence>
<name>Q3JUR8_BURP1</name>
<gene>
    <name evidence="13" type="primary">pbpG</name>
    <name evidence="13" type="ordered locus">BURPS1710b_1274</name>
</gene>
<feature type="active site" description="Proton acceptor" evidence="7">
    <location>
        <position position="242"/>
    </location>
</feature>
<evidence type="ECO:0000256" key="6">
    <source>
        <dbReference type="ARBA" id="ARBA00023316"/>
    </source>
</evidence>
<protein>
    <submittedName>
        <fullName evidence="13">Murein-DD-endopeptidase</fullName>
        <ecNumber evidence="13">3.4.-.-</ecNumber>
    </submittedName>
</protein>
<evidence type="ECO:0000256" key="9">
    <source>
        <dbReference type="RuleBase" id="RU004016"/>
    </source>
</evidence>
<evidence type="ECO:0000259" key="12">
    <source>
        <dbReference type="Pfam" id="PF00768"/>
    </source>
</evidence>
<evidence type="ECO:0000256" key="5">
    <source>
        <dbReference type="ARBA" id="ARBA00022984"/>
    </source>
</evidence>
<keyword evidence="11" id="KW-0812">Transmembrane</keyword>
<dbReference type="PANTHER" id="PTHR21581:SF26">
    <property type="entry name" value="D-ALANYL-D-ALANINE ENDOPEPTIDASE"/>
    <property type="match status" value="1"/>
</dbReference>
<comment type="similarity">
    <text evidence="1 9">Belongs to the peptidase S11 family.</text>
</comment>
<feature type="compositionally biased region" description="Basic residues" evidence="10">
    <location>
        <begin position="163"/>
        <end position="182"/>
    </location>
</feature>
<dbReference type="InterPro" id="IPR012338">
    <property type="entry name" value="Beta-lactam/transpept-like"/>
</dbReference>
<feature type="binding site" evidence="8">
    <location>
        <position position="401"/>
    </location>
    <ligand>
        <name>substrate</name>
    </ligand>
</feature>
<dbReference type="Pfam" id="PF00768">
    <property type="entry name" value="Peptidase_S11"/>
    <property type="match status" value="1"/>
</dbReference>
<dbReference type="GO" id="GO:0009252">
    <property type="term" value="P:peptidoglycan biosynthetic process"/>
    <property type="evidence" value="ECO:0007669"/>
    <property type="project" value="UniProtKB-KW"/>
</dbReference>
<dbReference type="InterPro" id="IPR018044">
    <property type="entry name" value="Peptidase_S11"/>
</dbReference>
<evidence type="ECO:0000256" key="11">
    <source>
        <dbReference type="SAM" id="Phobius"/>
    </source>
</evidence>
<dbReference type="PRINTS" id="PR00725">
    <property type="entry name" value="DADACBPTASE1"/>
</dbReference>
<keyword evidence="3 13" id="KW-0378">Hydrolase</keyword>
<sequence length="452" mass="49634">MSRCRVVALSRCRVVAPSHRRTVAPSHRRIVALSIGLRRRRHHQYRRRREFPDRSAVLSRDTLVRLSPASCPIAMPSTPHHPSRLPVRLLFAVCIVWIASVLGVGFASPAHAAGKACARTSAAHGHACRSARAAHAKHAQRAARARHHAPHAKPKRAAIPGKAGHRARTAAHRHHPKRKRPRAARDTVVAAAKPQLLARCGYTAASRHLLRSRAIYVVDERTGTVLIERNANRVMPIASVTKLMTSMVALDTRAPMSRPLRVSAQDRDYEKFTGSRLKVGSVLSRRDMLHIALMSSENRAAAALSRDYPGGRPAFVAAMNRKARTLGMKRTHFVNATGLSPRNVSTARDLSRLVAAASRYPRIKTFSTATSKTVFPGRGQLRYVNSDALVRAGDSSIVLQKTGFINEAGHCVVLRYAVRGRPVDIVLLGAPGPHDHVADAAKIRRWLTCSMQ</sequence>
<dbReference type="KEGG" id="bpm:BURPS1710b_1274"/>
<dbReference type="Gene3D" id="3.40.710.10">
    <property type="entry name" value="DD-peptidase/beta-lactamase superfamily"/>
    <property type="match status" value="1"/>
</dbReference>
<feature type="active site" evidence="7">
    <location>
        <position position="296"/>
    </location>
</feature>
<keyword evidence="11" id="KW-1133">Transmembrane helix</keyword>
<keyword evidence="11" id="KW-0472">Membrane</keyword>
<dbReference type="GO" id="GO:0009002">
    <property type="term" value="F:serine-type D-Ala-D-Ala carboxypeptidase activity"/>
    <property type="evidence" value="ECO:0007669"/>
    <property type="project" value="InterPro"/>
</dbReference>
<feature type="domain" description="Peptidase S11 D-alanyl-D-alanine carboxypeptidase A N-terminal" evidence="12">
    <location>
        <begin position="205"/>
        <end position="431"/>
    </location>
</feature>
<dbReference type="GO" id="GO:0071555">
    <property type="term" value="P:cell wall organization"/>
    <property type="evidence" value="ECO:0007669"/>
    <property type="project" value="UniProtKB-KW"/>
</dbReference>
<proteinExistence type="inferred from homology"/>
<dbReference type="GO" id="GO:0008360">
    <property type="term" value="P:regulation of cell shape"/>
    <property type="evidence" value="ECO:0007669"/>
    <property type="project" value="UniProtKB-KW"/>
</dbReference>
<feature type="transmembrane region" description="Helical" evidence="11">
    <location>
        <begin position="85"/>
        <end position="107"/>
    </location>
</feature>
<dbReference type="GO" id="GO:0006508">
    <property type="term" value="P:proteolysis"/>
    <property type="evidence" value="ECO:0007669"/>
    <property type="project" value="InterPro"/>
</dbReference>
<evidence type="ECO:0000256" key="10">
    <source>
        <dbReference type="SAM" id="MobiDB-lite"/>
    </source>
</evidence>
<evidence type="ECO:0000313" key="14">
    <source>
        <dbReference type="Proteomes" id="UP000002700"/>
    </source>
</evidence>
<dbReference type="PANTHER" id="PTHR21581">
    <property type="entry name" value="D-ALANYL-D-ALANINE CARBOXYPEPTIDASE"/>
    <property type="match status" value="1"/>
</dbReference>
<keyword evidence="6" id="KW-0961">Cell wall biogenesis/degradation</keyword>
<feature type="active site" description="Acyl-ester intermediate" evidence="7">
    <location>
        <position position="239"/>
    </location>
</feature>
<keyword evidence="2" id="KW-0732">Signal</keyword>
<evidence type="ECO:0000256" key="3">
    <source>
        <dbReference type="ARBA" id="ARBA00022801"/>
    </source>
</evidence>
<dbReference type="InterPro" id="IPR001967">
    <property type="entry name" value="Peptidase_S11_N"/>
</dbReference>
<dbReference type="EC" id="3.4.-.-" evidence="13"/>
<evidence type="ECO:0000256" key="8">
    <source>
        <dbReference type="PIRSR" id="PIRSR618044-2"/>
    </source>
</evidence>